<dbReference type="SUPFAM" id="SSF52255">
    <property type="entry name" value="N5-CAIR mutase (phosphoribosylaminoimidazole carboxylase, PurE)"/>
    <property type="match status" value="1"/>
</dbReference>
<reference evidence="4 5" key="1">
    <citation type="submission" date="2013-12" db="EMBL/GenBank/DDBJ databases">
        <title>Draft genome of the parsitic nematode Ancylostoma duodenale.</title>
        <authorList>
            <person name="Mitreva M."/>
        </authorList>
    </citation>
    <scope>NUCLEOTIDE SEQUENCE [LARGE SCALE GENOMIC DNA]</scope>
    <source>
        <strain evidence="4 5">Zhejiang</strain>
    </source>
</reference>
<dbReference type="InterPro" id="IPR050089">
    <property type="entry name" value="SAICAR_synthetase"/>
</dbReference>
<dbReference type="GO" id="GO:0005829">
    <property type="term" value="C:cytosol"/>
    <property type="evidence" value="ECO:0007669"/>
    <property type="project" value="TreeGrafter"/>
</dbReference>
<dbReference type="GO" id="GO:0006189">
    <property type="term" value="P:'de novo' IMP biosynthetic process"/>
    <property type="evidence" value="ECO:0007669"/>
    <property type="project" value="UniProtKB-UniPathway"/>
</dbReference>
<comment type="pathway">
    <text evidence="1">Purine metabolism; IMP biosynthesis via de novo pathway; 5-amino-1-(5-phospho-D-ribosyl)imidazole-4-carboxamide from 5-amino-1-(5-phospho-D-ribosyl)imidazole-4-carboxylate: step 1/2.</text>
</comment>
<dbReference type="UniPathway" id="UPA00074">
    <property type="reaction ID" value="UER00130"/>
</dbReference>
<evidence type="ECO:0000313" key="5">
    <source>
        <dbReference type="Proteomes" id="UP000054047"/>
    </source>
</evidence>
<feature type="domain" description="PurE" evidence="3">
    <location>
        <begin position="13"/>
        <end position="117"/>
    </location>
</feature>
<dbReference type="PANTHER" id="PTHR43599:SF3">
    <property type="entry name" value="SI:DKEY-6E2.2"/>
    <property type="match status" value="1"/>
</dbReference>
<organism evidence="4 5">
    <name type="scientific">Ancylostoma duodenale</name>
    <dbReference type="NCBI Taxonomy" id="51022"/>
    <lineage>
        <taxon>Eukaryota</taxon>
        <taxon>Metazoa</taxon>
        <taxon>Ecdysozoa</taxon>
        <taxon>Nematoda</taxon>
        <taxon>Chromadorea</taxon>
        <taxon>Rhabditida</taxon>
        <taxon>Rhabditina</taxon>
        <taxon>Rhabditomorpha</taxon>
        <taxon>Strongyloidea</taxon>
        <taxon>Ancylostomatidae</taxon>
        <taxon>Ancylostomatinae</taxon>
        <taxon>Ancylostoma</taxon>
    </lineage>
</organism>
<dbReference type="OrthoDB" id="9991235at2759"/>
<accession>A0A0C2CXF2</accession>
<evidence type="ECO:0000256" key="2">
    <source>
        <dbReference type="ARBA" id="ARBA00004747"/>
    </source>
</evidence>
<dbReference type="SMART" id="SM01001">
    <property type="entry name" value="AIRC"/>
    <property type="match status" value="1"/>
</dbReference>
<evidence type="ECO:0000256" key="1">
    <source>
        <dbReference type="ARBA" id="ARBA00004672"/>
    </source>
</evidence>
<evidence type="ECO:0000313" key="4">
    <source>
        <dbReference type="EMBL" id="KIH61698.1"/>
    </source>
</evidence>
<dbReference type="PANTHER" id="PTHR43599">
    <property type="entry name" value="MULTIFUNCTIONAL PROTEIN ADE2"/>
    <property type="match status" value="1"/>
</dbReference>
<name>A0A0C2CXF2_9BILA</name>
<protein>
    <submittedName>
        <fullName evidence="4">Phosphoribosylaminoimidazole carboxylase</fullName>
    </submittedName>
</protein>
<sequence length="121" mass="12767">MDLTAGFSSKPKCQAVIIMGSPADLAHCEKIAGNCKALGITPILHVSSAHKTTRETLNILAKYEDTEVPTVIIAVAGRSNGLGPVLAGNTSLPILASHDYMIFGRILCQQLNNLSKLLVSP</sequence>
<dbReference type="InterPro" id="IPR000031">
    <property type="entry name" value="PurE_dom"/>
</dbReference>
<comment type="pathway">
    <text evidence="2">Purine metabolism; IMP biosynthesis via de novo pathway; 5-amino-1-(5-phospho-D-ribosyl)imidazole-4-carboxylate from 5-amino-1-(5-phospho-D-ribosyl)imidazole (carboxylase route): step 1/1.</text>
</comment>
<evidence type="ECO:0000259" key="3">
    <source>
        <dbReference type="SMART" id="SM01001"/>
    </source>
</evidence>
<proteinExistence type="predicted"/>
<dbReference type="Proteomes" id="UP000054047">
    <property type="component" value="Unassembled WGS sequence"/>
</dbReference>
<dbReference type="Pfam" id="PF00731">
    <property type="entry name" value="AIRC"/>
    <property type="match status" value="1"/>
</dbReference>
<gene>
    <name evidence="4" type="ORF">ANCDUO_08027</name>
</gene>
<dbReference type="GO" id="GO:0004639">
    <property type="term" value="F:phosphoribosylaminoimidazolesuccinocarboxamide synthase activity"/>
    <property type="evidence" value="ECO:0007669"/>
    <property type="project" value="TreeGrafter"/>
</dbReference>
<dbReference type="EMBL" id="KN729895">
    <property type="protein sequence ID" value="KIH61698.1"/>
    <property type="molecule type" value="Genomic_DNA"/>
</dbReference>
<dbReference type="Gene3D" id="3.40.50.1970">
    <property type="match status" value="1"/>
</dbReference>
<dbReference type="AlphaFoldDB" id="A0A0C2CXF2"/>
<keyword evidence="5" id="KW-1185">Reference proteome</keyword>